<sequence length="68" mass="7904">MNEAIRRLEEKIAYLEHHVTAQDKAMLQLTDDLARLRRELQQVVQRLTEATAEQAEAPNPAVERPPHY</sequence>
<keyword evidence="1" id="KW-0175">Coiled coil</keyword>
<reference evidence="2 3" key="1">
    <citation type="journal article" date="2011" name="J. Bacteriol.">
        <title>Genome sequence of the verrucomicrobium Opitutus terrae PB90-1, an abundant inhabitant of rice paddy soil ecosystems.</title>
        <authorList>
            <person name="van Passel M.W."/>
            <person name="Kant R."/>
            <person name="Palva A."/>
            <person name="Copeland A."/>
            <person name="Lucas S."/>
            <person name="Lapidus A."/>
            <person name="Glavina del Rio T."/>
            <person name="Pitluck S."/>
            <person name="Goltsman E."/>
            <person name="Clum A."/>
            <person name="Sun H."/>
            <person name="Schmutz J."/>
            <person name="Larimer F.W."/>
            <person name="Land M.L."/>
            <person name="Hauser L."/>
            <person name="Kyrpides N."/>
            <person name="Mikhailova N."/>
            <person name="Richardson P.P."/>
            <person name="Janssen P.H."/>
            <person name="de Vos W.M."/>
            <person name="Smidt H."/>
        </authorList>
    </citation>
    <scope>NUCLEOTIDE SEQUENCE [LARGE SCALE GENOMIC DNA]</scope>
    <source>
        <strain evidence="3">DSM 11246 / JCM 15787 / PB90-1</strain>
    </source>
</reference>
<protein>
    <recommendedName>
        <fullName evidence="4">SlyX family protein</fullName>
    </recommendedName>
</protein>
<evidence type="ECO:0000256" key="1">
    <source>
        <dbReference type="SAM" id="Coils"/>
    </source>
</evidence>
<dbReference type="KEGG" id="ote:Oter_1635"/>
<dbReference type="Pfam" id="PF04102">
    <property type="entry name" value="SlyX"/>
    <property type="match status" value="1"/>
</dbReference>
<evidence type="ECO:0008006" key="4">
    <source>
        <dbReference type="Google" id="ProtNLM"/>
    </source>
</evidence>
<dbReference type="EMBL" id="CP001032">
    <property type="protein sequence ID" value="ACB74919.1"/>
    <property type="molecule type" value="Genomic_DNA"/>
</dbReference>
<organism evidence="2 3">
    <name type="scientific">Opitutus terrae (strain DSM 11246 / JCM 15787 / PB90-1)</name>
    <dbReference type="NCBI Taxonomy" id="452637"/>
    <lineage>
        <taxon>Bacteria</taxon>
        <taxon>Pseudomonadati</taxon>
        <taxon>Verrucomicrobiota</taxon>
        <taxon>Opitutia</taxon>
        <taxon>Opitutales</taxon>
        <taxon>Opitutaceae</taxon>
        <taxon>Opitutus</taxon>
    </lineage>
</organism>
<evidence type="ECO:0000313" key="3">
    <source>
        <dbReference type="Proteomes" id="UP000007013"/>
    </source>
</evidence>
<keyword evidence="3" id="KW-1185">Reference proteome</keyword>
<dbReference type="eggNOG" id="ENOG50321WR">
    <property type="taxonomic scope" value="Bacteria"/>
</dbReference>
<evidence type="ECO:0000313" key="2">
    <source>
        <dbReference type="EMBL" id="ACB74919.1"/>
    </source>
</evidence>
<name>B1ZUN5_OPITP</name>
<proteinExistence type="predicted"/>
<dbReference type="STRING" id="452637.Oter_1635"/>
<dbReference type="RefSeq" id="WP_012374456.1">
    <property type="nucleotide sequence ID" value="NC_010571.1"/>
</dbReference>
<dbReference type="HOGENOM" id="CLU_180796_1_4_0"/>
<dbReference type="InterPro" id="IPR007236">
    <property type="entry name" value="SlyX"/>
</dbReference>
<dbReference type="Proteomes" id="UP000007013">
    <property type="component" value="Chromosome"/>
</dbReference>
<dbReference type="AlphaFoldDB" id="B1ZUN5"/>
<gene>
    <name evidence="2" type="ordered locus">Oter_1635</name>
</gene>
<accession>B1ZUN5</accession>
<feature type="coiled-coil region" evidence="1">
    <location>
        <begin position="26"/>
        <end position="53"/>
    </location>
</feature>